<dbReference type="PANTHER" id="PTHR44329">
    <property type="entry name" value="SERINE/THREONINE-PROTEIN KINASE TNNI3K-RELATED"/>
    <property type="match status" value="1"/>
</dbReference>
<evidence type="ECO:0000313" key="2">
    <source>
        <dbReference type="EMBL" id="CAG8479198.1"/>
    </source>
</evidence>
<feature type="domain" description="Protein kinase" evidence="1">
    <location>
        <begin position="33"/>
        <end position="318"/>
    </location>
</feature>
<dbReference type="PROSITE" id="PS50011">
    <property type="entry name" value="PROTEIN_KINASE_DOM"/>
    <property type="match status" value="1"/>
</dbReference>
<reference evidence="2" key="1">
    <citation type="submission" date="2021-06" db="EMBL/GenBank/DDBJ databases">
        <authorList>
            <person name="Kallberg Y."/>
            <person name="Tangrot J."/>
            <person name="Rosling A."/>
        </authorList>
    </citation>
    <scope>NUCLEOTIDE SEQUENCE</scope>
    <source>
        <strain evidence="2">FL966</strain>
    </source>
</reference>
<dbReference type="SMART" id="SM00219">
    <property type="entry name" value="TyrKc"/>
    <property type="match status" value="1"/>
</dbReference>
<dbReference type="GO" id="GO:0005524">
    <property type="term" value="F:ATP binding"/>
    <property type="evidence" value="ECO:0007669"/>
    <property type="project" value="InterPro"/>
</dbReference>
<organism evidence="2 3">
    <name type="scientific">Cetraspora pellucida</name>
    <dbReference type="NCBI Taxonomy" id="1433469"/>
    <lineage>
        <taxon>Eukaryota</taxon>
        <taxon>Fungi</taxon>
        <taxon>Fungi incertae sedis</taxon>
        <taxon>Mucoromycota</taxon>
        <taxon>Glomeromycotina</taxon>
        <taxon>Glomeromycetes</taxon>
        <taxon>Diversisporales</taxon>
        <taxon>Gigasporaceae</taxon>
        <taxon>Cetraspora</taxon>
    </lineage>
</organism>
<dbReference type="InterPro" id="IPR011009">
    <property type="entry name" value="Kinase-like_dom_sf"/>
</dbReference>
<dbReference type="GO" id="GO:0004713">
    <property type="term" value="F:protein tyrosine kinase activity"/>
    <property type="evidence" value="ECO:0007669"/>
    <property type="project" value="InterPro"/>
</dbReference>
<dbReference type="InterPro" id="IPR000719">
    <property type="entry name" value="Prot_kinase_dom"/>
</dbReference>
<dbReference type="InterPro" id="IPR051681">
    <property type="entry name" value="Ser/Thr_Kinases-Pseudokinases"/>
</dbReference>
<gene>
    <name evidence="2" type="ORF">CPELLU_LOCUS1439</name>
</gene>
<proteinExistence type="predicted"/>
<dbReference type="InterPro" id="IPR020635">
    <property type="entry name" value="Tyr_kinase_cat_dom"/>
</dbReference>
<keyword evidence="3" id="KW-1185">Reference proteome</keyword>
<dbReference type="GO" id="GO:0004674">
    <property type="term" value="F:protein serine/threonine kinase activity"/>
    <property type="evidence" value="ECO:0007669"/>
    <property type="project" value="TreeGrafter"/>
</dbReference>
<dbReference type="OrthoDB" id="10261027at2759"/>
<sequence>MNYKHSETDSLKSENLMDKFKQYQIRFISYNSFNKLETDGMMLSSNSYKVFSKKYNRFVVLNKIVFFQKYTLEDFINDLKQYQKVELHENILKFIAVIKQNIDEVMFIHEYANNGTLNQYLTQNFSKINWDDKLRLAKQLVSAVKCLHDNDLIHLNLVFVFNLLNEIINGKREVAIFGTPIDYIKLYTECWQHDSNQRPTIQQVVDNLNNINYNNIINNEIFTVNDENIENNDEELAMESSNTIDLLKYYVDYHDEISKDLELISLMITSLKKDLNDENNSSNDSSSLSTLTTLNINIKIPISQVSTNKYDNEEQKFLFDLNEFFTNQYNIQGATTNTTSI</sequence>
<comment type="caution">
    <text evidence="2">The sequence shown here is derived from an EMBL/GenBank/DDBJ whole genome shotgun (WGS) entry which is preliminary data.</text>
</comment>
<dbReference type="Gene3D" id="1.10.510.10">
    <property type="entry name" value="Transferase(Phosphotransferase) domain 1"/>
    <property type="match status" value="2"/>
</dbReference>
<dbReference type="Pfam" id="PF07714">
    <property type="entry name" value="PK_Tyr_Ser-Thr"/>
    <property type="match status" value="1"/>
</dbReference>
<dbReference type="Proteomes" id="UP000789759">
    <property type="component" value="Unassembled WGS sequence"/>
</dbReference>
<dbReference type="SUPFAM" id="SSF56112">
    <property type="entry name" value="Protein kinase-like (PK-like)"/>
    <property type="match status" value="1"/>
</dbReference>
<accession>A0A9N8W6Q0</accession>
<protein>
    <submittedName>
        <fullName evidence="2">12506_t:CDS:1</fullName>
    </submittedName>
</protein>
<dbReference type="EMBL" id="CAJVQA010000527">
    <property type="protein sequence ID" value="CAG8479198.1"/>
    <property type="molecule type" value="Genomic_DNA"/>
</dbReference>
<evidence type="ECO:0000313" key="3">
    <source>
        <dbReference type="Proteomes" id="UP000789759"/>
    </source>
</evidence>
<dbReference type="InterPro" id="IPR001245">
    <property type="entry name" value="Ser-Thr/Tyr_kinase_cat_dom"/>
</dbReference>
<dbReference type="AlphaFoldDB" id="A0A9N8W6Q0"/>
<name>A0A9N8W6Q0_9GLOM</name>
<evidence type="ECO:0000259" key="1">
    <source>
        <dbReference type="PROSITE" id="PS50011"/>
    </source>
</evidence>